<feature type="domain" description="Tetrahydrofolate dehydrogenase/cyclohydrolase NAD(P)-binding" evidence="11">
    <location>
        <begin position="134"/>
        <end position="272"/>
    </location>
</feature>
<gene>
    <name evidence="9" type="primary">folD</name>
    <name evidence="12" type="ORF">A3E29_04070</name>
</gene>
<dbReference type="InterPro" id="IPR020631">
    <property type="entry name" value="THF_DH/CycHdrlase_NAD-bd_dom"/>
</dbReference>
<dbReference type="GO" id="GO:0009086">
    <property type="term" value="P:methionine biosynthetic process"/>
    <property type="evidence" value="ECO:0007669"/>
    <property type="project" value="UniProtKB-KW"/>
</dbReference>
<dbReference type="GO" id="GO:0035999">
    <property type="term" value="P:tetrahydrofolate interconversion"/>
    <property type="evidence" value="ECO:0007669"/>
    <property type="project" value="UniProtKB-UniRule"/>
</dbReference>
<dbReference type="SUPFAM" id="SSF53223">
    <property type="entry name" value="Aminoacid dehydrogenase-like, N-terminal domain"/>
    <property type="match status" value="1"/>
</dbReference>
<keyword evidence="9" id="KW-0028">Amino-acid biosynthesis</keyword>
<dbReference type="Gene3D" id="3.40.50.720">
    <property type="entry name" value="NAD(P)-binding Rossmann-like Domain"/>
    <property type="match status" value="1"/>
</dbReference>
<accession>A0A1F5PJZ5</accession>
<evidence type="ECO:0000256" key="3">
    <source>
        <dbReference type="ARBA" id="ARBA00022755"/>
    </source>
</evidence>
<evidence type="ECO:0000256" key="2">
    <source>
        <dbReference type="ARBA" id="ARBA00022563"/>
    </source>
</evidence>
<evidence type="ECO:0000259" key="11">
    <source>
        <dbReference type="Pfam" id="PF02882"/>
    </source>
</evidence>
<dbReference type="InterPro" id="IPR036291">
    <property type="entry name" value="NAD(P)-bd_dom_sf"/>
</dbReference>
<evidence type="ECO:0000256" key="1">
    <source>
        <dbReference type="ARBA" id="ARBA00004777"/>
    </source>
</evidence>
<keyword evidence="3 9" id="KW-0658">Purine biosynthesis</keyword>
<sequence length="275" mass="29563">MSRIVDGRLISEGILAGLKDKIIRLKLKPHLAVILVGSDPASQTYVRKKQEAAQSIGVKFSLYPYPADTDTKQLIAELKKIQTQDLSGIIVQLPLPPGIDKRQVLNAIDPLLDVDYLSWESLGKLVIGENELIPPTPGAILEVLNYYKIPVSGQHVVLVGQGELIGKPLANLLLQMPVTLTVCGKETNNLASLTRQADILITGVGKAEMIKGDMVKSGAVVIDAGVSFRDKKMFGDVEFEAVSRVASLITPTPGGVGPITVAKLLENTVLNVMRS</sequence>
<keyword evidence="2 9" id="KW-0554">One-carbon metabolism</keyword>
<feature type="binding site" evidence="9">
    <location>
        <position position="226"/>
    </location>
    <ligand>
        <name>NADP(+)</name>
        <dbReference type="ChEBI" id="CHEBI:58349"/>
    </ligand>
</feature>
<reference evidence="12 13" key="1">
    <citation type="journal article" date="2016" name="Nat. Commun.">
        <title>Thousands of microbial genomes shed light on interconnected biogeochemical processes in an aquifer system.</title>
        <authorList>
            <person name="Anantharaman K."/>
            <person name="Brown C.T."/>
            <person name="Hug L.A."/>
            <person name="Sharon I."/>
            <person name="Castelle C.J."/>
            <person name="Probst A.J."/>
            <person name="Thomas B.C."/>
            <person name="Singh A."/>
            <person name="Wilkins M.J."/>
            <person name="Karaoz U."/>
            <person name="Brodie E.L."/>
            <person name="Williams K.H."/>
            <person name="Hubbard S.S."/>
            <person name="Banfield J.F."/>
        </authorList>
    </citation>
    <scope>NUCLEOTIDE SEQUENCE [LARGE SCALE GENOMIC DNA]</scope>
</reference>
<dbReference type="AlphaFoldDB" id="A0A1F5PJZ5"/>
<comment type="catalytic activity">
    <reaction evidence="9">
        <text>(6R)-5,10-methylene-5,6,7,8-tetrahydrofolate + NADP(+) = (6R)-5,10-methenyltetrahydrofolate + NADPH</text>
        <dbReference type="Rhea" id="RHEA:22812"/>
        <dbReference type="ChEBI" id="CHEBI:15636"/>
        <dbReference type="ChEBI" id="CHEBI:57455"/>
        <dbReference type="ChEBI" id="CHEBI:57783"/>
        <dbReference type="ChEBI" id="CHEBI:58349"/>
        <dbReference type="EC" id="1.5.1.5"/>
    </reaction>
</comment>
<dbReference type="GO" id="GO:0000105">
    <property type="term" value="P:L-histidine biosynthetic process"/>
    <property type="evidence" value="ECO:0007669"/>
    <property type="project" value="UniProtKB-KW"/>
</dbReference>
<dbReference type="InterPro" id="IPR020630">
    <property type="entry name" value="THF_DH/CycHdrlase_cat_dom"/>
</dbReference>
<dbReference type="Gene3D" id="3.40.50.10860">
    <property type="entry name" value="Leucine Dehydrogenase, chain A, domain 1"/>
    <property type="match status" value="1"/>
</dbReference>
<comment type="caution">
    <text evidence="12">The sequence shown here is derived from an EMBL/GenBank/DDBJ whole genome shotgun (WGS) entry which is preliminary data.</text>
</comment>
<comment type="similarity">
    <text evidence="9">Belongs to the tetrahydrofolate dehydrogenase/cyclohydrolase family.</text>
</comment>
<comment type="pathway">
    <text evidence="1 9">One-carbon metabolism; tetrahydrofolate interconversion.</text>
</comment>
<keyword evidence="5 9" id="KW-0521">NADP</keyword>
<dbReference type="PANTHER" id="PTHR48099:SF5">
    <property type="entry name" value="C-1-TETRAHYDROFOLATE SYNTHASE, CYTOPLASMIC"/>
    <property type="match status" value="1"/>
</dbReference>
<comment type="subunit">
    <text evidence="9">Homodimer.</text>
</comment>
<dbReference type="GO" id="GO:0006164">
    <property type="term" value="P:purine nucleotide biosynthetic process"/>
    <property type="evidence" value="ECO:0007669"/>
    <property type="project" value="UniProtKB-KW"/>
</dbReference>
<evidence type="ECO:0000256" key="6">
    <source>
        <dbReference type="ARBA" id="ARBA00023002"/>
    </source>
</evidence>
<dbReference type="PRINTS" id="PR00085">
    <property type="entry name" value="THFDHDRGNASE"/>
</dbReference>
<evidence type="ECO:0000313" key="13">
    <source>
        <dbReference type="Proteomes" id="UP000177682"/>
    </source>
</evidence>
<keyword evidence="4 9" id="KW-0378">Hydrolase</keyword>
<name>A0A1F5PJZ5_9BACT</name>
<evidence type="ECO:0000256" key="5">
    <source>
        <dbReference type="ARBA" id="ARBA00022857"/>
    </source>
</evidence>
<keyword evidence="8 9" id="KW-0511">Multifunctional enzyme</keyword>
<keyword evidence="7 9" id="KW-0486">Methionine biosynthesis</keyword>
<comment type="caution">
    <text evidence="9">Lacks conserved residue(s) required for the propagation of feature annotation.</text>
</comment>
<dbReference type="InterPro" id="IPR046346">
    <property type="entry name" value="Aminoacid_DH-like_N_sf"/>
</dbReference>
<dbReference type="CDD" id="cd01080">
    <property type="entry name" value="NAD_bind_m-THF_DH_Cyclohyd"/>
    <property type="match status" value="1"/>
</dbReference>
<evidence type="ECO:0000256" key="8">
    <source>
        <dbReference type="ARBA" id="ARBA00023268"/>
    </source>
</evidence>
<keyword evidence="9" id="KW-0368">Histidine biosynthesis</keyword>
<dbReference type="HAMAP" id="MF_01576">
    <property type="entry name" value="THF_DHG_CYH"/>
    <property type="match status" value="1"/>
</dbReference>
<dbReference type="InterPro" id="IPR020867">
    <property type="entry name" value="THF_DH/CycHdrlase_CS"/>
</dbReference>
<dbReference type="Proteomes" id="UP000177682">
    <property type="component" value="Unassembled WGS sequence"/>
</dbReference>
<evidence type="ECO:0000256" key="9">
    <source>
        <dbReference type="HAMAP-Rule" id="MF_01576"/>
    </source>
</evidence>
<keyword evidence="6 9" id="KW-0560">Oxidoreductase</keyword>
<evidence type="ECO:0000256" key="4">
    <source>
        <dbReference type="ARBA" id="ARBA00022801"/>
    </source>
</evidence>
<dbReference type="PROSITE" id="PS00767">
    <property type="entry name" value="THF_DHG_CYH_2"/>
    <property type="match status" value="1"/>
</dbReference>
<dbReference type="EC" id="3.5.4.9" evidence="9"/>
<dbReference type="Pfam" id="PF00763">
    <property type="entry name" value="THF_DHG_CYH"/>
    <property type="match status" value="1"/>
</dbReference>
<dbReference type="Pfam" id="PF02882">
    <property type="entry name" value="THF_DHG_CYH_C"/>
    <property type="match status" value="1"/>
</dbReference>
<dbReference type="GO" id="GO:0004488">
    <property type="term" value="F:methylenetetrahydrofolate dehydrogenase (NADP+) activity"/>
    <property type="evidence" value="ECO:0007669"/>
    <property type="project" value="UniProtKB-UniRule"/>
</dbReference>
<evidence type="ECO:0000259" key="10">
    <source>
        <dbReference type="Pfam" id="PF00763"/>
    </source>
</evidence>
<comment type="function">
    <text evidence="9">Catalyzes the oxidation of 5,10-methylenetetrahydrofolate to 5,10-methenyltetrahydrofolate and then the hydrolysis of 5,10-methenyltetrahydrofolate to 10-formyltetrahydrofolate.</text>
</comment>
<protein>
    <recommendedName>
        <fullName evidence="9">Bifunctional protein FolD</fullName>
    </recommendedName>
    <domain>
        <recommendedName>
            <fullName evidence="9">Methylenetetrahydrofolate dehydrogenase</fullName>
            <ecNumber evidence="9">1.5.1.5</ecNumber>
        </recommendedName>
    </domain>
    <domain>
        <recommendedName>
            <fullName evidence="9">Methenyltetrahydrofolate cyclohydrolase</fullName>
            <ecNumber evidence="9">3.5.4.9</ecNumber>
        </recommendedName>
    </domain>
</protein>
<feature type="binding site" evidence="9">
    <location>
        <begin position="160"/>
        <end position="162"/>
    </location>
    <ligand>
        <name>NADP(+)</name>
        <dbReference type="ChEBI" id="CHEBI:58349"/>
    </ligand>
</feature>
<organism evidence="12 13">
    <name type="scientific">Candidatus Doudnabacteria bacterium RIFCSPHIGHO2_12_FULL_48_16</name>
    <dbReference type="NCBI Taxonomy" id="1817838"/>
    <lineage>
        <taxon>Bacteria</taxon>
        <taxon>Candidatus Doudnaibacteriota</taxon>
    </lineage>
</organism>
<feature type="domain" description="Tetrahydrofolate dehydrogenase/cyclohydrolase catalytic" evidence="10">
    <location>
        <begin position="6"/>
        <end position="115"/>
    </location>
</feature>
<dbReference type="EMBL" id="MFEY01000007">
    <property type="protein sequence ID" value="OGE90246.1"/>
    <property type="molecule type" value="Genomic_DNA"/>
</dbReference>
<dbReference type="SUPFAM" id="SSF51735">
    <property type="entry name" value="NAD(P)-binding Rossmann-fold domains"/>
    <property type="match status" value="1"/>
</dbReference>
<proteinExistence type="inferred from homology"/>
<evidence type="ECO:0000256" key="7">
    <source>
        <dbReference type="ARBA" id="ARBA00023167"/>
    </source>
</evidence>
<dbReference type="GO" id="GO:0005829">
    <property type="term" value="C:cytosol"/>
    <property type="evidence" value="ECO:0007669"/>
    <property type="project" value="TreeGrafter"/>
</dbReference>
<comment type="catalytic activity">
    <reaction evidence="9">
        <text>(6R)-5,10-methenyltetrahydrofolate + H2O = (6R)-10-formyltetrahydrofolate + H(+)</text>
        <dbReference type="Rhea" id="RHEA:23700"/>
        <dbReference type="ChEBI" id="CHEBI:15377"/>
        <dbReference type="ChEBI" id="CHEBI:15378"/>
        <dbReference type="ChEBI" id="CHEBI:57455"/>
        <dbReference type="ChEBI" id="CHEBI:195366"/>
        <dbReference type="EC" id="3.5.4.9"/>
    </reaction>
</comment>
<dbReference type="GO" id="GO:0004477">
    <property type="term" value="F:methenyltetrahydrofolate cyclohydrolase activity"/>
    <property type="evidence" value="ECO:0007669"/>
    <property type="project" value="UniProtKB-UniRule"/>
</dbReference>
<dbReference type="InterPro" id="IPR000672">
    <property type="entry name" value="THF_DH/CycHdrlase"/>
</dbReference>
<dbReference type="PANTHER" id="PTHR48099">
    <property type="entry name" value="C-1-TETRAHYDROFOLATE SYNTHASE, CYTOPLASMIC-RELATED"/>
    <property type="match status" value="1"/>
</dbReference>
<dbReference type="EC" id="1.5.1.5" evidence="9"/>
<dbReference type="UniPathway" id="UPA00193"/>
<evidence type="ECO:0000313" key="12">
    <source>
        <dbReference type="EMBL" id="OGE90246.1"/>
    </source>
</evidence>